<sequence>MFVFSSRLHLPCVLLKFSPLLYRLTWFRRSPGLGPYPTRLHFAHPHPDAGHQQILHPPATAETAPSGVINVSNTELTTKQLSVLERGLSFSPTTAIDQVELSNNIIEFSRKVRLREWASNNIPQPERVIPQHLNTLKKKWTPPPKRNGFIDAFVSSVNLHLKSFLKSIEQKPQTETDNLSRSERNALASFKANANIIIKPVDKGGAVVVMDRSGFISEAVSQLSDTRFYKKLPDDPTPTYHKDFITMVQTFDVTVEHEVMPLIPMAPKPAIFYTLPRSIN</sequence>
<organism evidence="1 2">
    <name type="scientific">Holothuria leucospilota</name>
    <name type="common">Black long sea cucumber</name>
    <name type="synonym">Mertensiothuria leucospilota</name>
    <dbReference type="NCBI Taxonomy" id="206669"/>
    <lineage>
        <taxon>Eukaryota</taxon>
        <taxon>Metazoa</taxon>
        <taxon>Echinodermata</taxon>
        <taxon>Eleutherozoa</taxon>
        <taxon>Echinozoa</taxon>
        <taxon>Holothuroidea</taxon>
        <taxon>Aspidochirotacea</taxon>
        <taxon>Aspidochirotida</taxon>
        <taxon>Holothuriidae</taxon>
        <taxon>Holothuria</taxon>
    </lineage>
</organism>
<gene>
    <name evidence="1" type="ORF">HOLleu_20902</name>
</gene>
<evidence type="ECO:0000313" key="2">
    <source>
        <dbReference type="Proteomes" id="UP001152320"/>
    </source>
</evidence>
<evidence type="ECO:0000313" key="1">
    <source>
        <dbReference type="EMBL" id="KAJ8034176.1"/>
    </source>
</evidence>
<protein>
    <submittedName>
        <fullName evidence="1">Uncharacterized protein</fullName>
    </submittedName>
</protein>
<proteinExistence type="predicted"/>
<comment type="caution">
    <text evidence="1">The sequence shown here is derived from an EMBL/GenBank/DDBJ whole genome shotgun (WGS) entry which is preliminary data.</text>
</comment>
<keyword evidence="2" id="KW-1185">Reference proteome</keyword>
<dbReference type="OrthoDB" id="9908549at2759"/>
<dbReference type="EMBL" id="JAIZAY010000010">
    <property type="protein sequence ID" value="KAJ8034176.1"/>
    <property type="molecule type" value="Genomic_DNA"/>
</dbReference>
<name>A0A9Q1BX66_HOLLE</name>
<dbReference type="AlphaFoldDB" id="A0A9Q1BX66"/>
<reference evidence="1" key="1">
    <citation type="submission" date="2021-10" db="EMBL/GenBank/DDBJ databases">
        <title>Tropical sea cucumber genome reveals ecological adaptation and Cuvierian tubules defense mechanism.</title>
        <authorList>
            <person name="Chen T."/>
        </authorList>
    </citation>
    <scope>NUCLEOTIDE SEQUENCE</scope>
    <source>
        <strain evidence="1">Nanhai2018</strain>
        <tissue evidence="1">Muscle</tissue>
    </source>
</reference>
<dbReference type="Proteomes" id="UP001152320">
    <property type="component" value="Chromosome 10"/>
</dbReference>
<accession>A0A9Q1BX66</accession>